<keyword evidence="4" id="KW-1185">Reference proteome</keyword>
<dbReference type="SMART" id="SM00387">
    <property type="entry name" value="HATPase_c"/>
    <property type="match status" value="1"/>
</dbReference>
<keyword evidence="1" id="KW-0472">Membrane</keyword>
<organism evidence="3 4">
    <name type="scientific">Corallococcus llansteffanensis</name>
    <dbReference type="NCBI Taxonomy" id="2316731"/>
    <lineage>
        <taxon>Bacteria</taxon>
        <taxon>Pseudomonadati</taxon>
        <taxon>Myxococcota</taxon>
        <taxon>Myxococcia</taxon>
        <taxon>Myxococcales</taxon>
        <taxon>Cystobacterineae</taxon>
        <taxon>Myxococcaceae</taxon>
        <taxon>Corallococcus</taxon>
    </lineage>
</organism>
<dbReference type="InterPro" id="IPR003594">
    <property type="entry name" value="HATPase_dom"/>
</dbReference>
<feature type="transmembrane region" description="Helical" evidence="1">
    <location>
        <begin position="22"/>
        <end position="38"/>
    </location>
</feature>
<protein>
    <submittedName>
        <fullName evidence="3">Sensor histidine kinase</fullName>
    </submittedName>
</protein>
<keyword evidence="1" id="KW-1133">Transmembrane helix</keyword>
<dbReference type="InterPro" id="IPR036890">
    <property type="entry name" value="HATPase_C_sf"/>
</dbReference>
<keyword evidence="3" id="KW-0418">Kinase</keyword>
<feature type="transmembrane region" description="Helical" evidence="1">
    <location>
        <begin position="144"/>
        <end position="160"/>
    </location>
</feature>
<dbReference type="PANTHER" id="PTHR34220:SF9">
    <property type="entry name" value="SIGNAL TRANSDUCTION HISTIDINE KINASE INTERNAL REGION DOMAIN-CONTAINING PROTEIN"/>
    <property type="match status" value="1"/>
</dbReference>
<feature type="domain" description="Histidine kinase/HSP90-like ATPase" evidence="2">
    <location>
        <begin position="269"/>
        <end position="370"/>
    </location>
</feature>
<dbReference type="Proteomes" id="UP000272888">
    <property type="component" value="Unassembled WGS sequence"/>
</dbReference>
<evidence type="ECO:0000256" key="1">
    <source>
        <dbReference type="SAM" id="Phobius"/>
    </source>
</evidence>
<dbReference type="Pfam" id="PF06580">
    <property type="entry name" value="His_kinase"/>
    <property type="match status" value="1"/>
</dbReference>
<feature type="transmembrane region" description="Helical" evidence="1">
    <location>
        <begin position="58"/>
        <end position="80"/>
    </location>
</feature>
<feature type="transmembrane region" description="Helical" evidence="1">
    <location>
        <begin position="92"/>
        <end position="114"/>
    </location>
</feature>
<gene>
    <name evidence="3" type="ORF">D7V93_25275</name>
</gene>
<dbReference type="Pfam" id="PF02518">
    <property type="entry name" value="HATPase_c"/>
    <property type="match status" value="1"/>
</dbReference>
<evidence type="ECO:0000313" key="3">
    <source>
        <dbReference type="EMBL" id="RKH54612.1"/>
    </source>
</evidence>
<name>A0A3A8PQ46_9BACT</name>
<dbReference type="AlphaFoldDB" id="A0A3A8PQ46"/>
<evidence type="ECO:0000313" key="4">
    <source>
        <dbReference type="Proteomes" id="UP000272888"/>
    </source>
</evidence>
<dbReference type="InterPro" id="IPR010559">
    <property type="entry name" value="Sig_transdc_His_kin_internal"/>
</dbReference>
<reference evidence="4" key="1">
    <citation type="submission" date="2018-09" db="EMBL/GenBank/DDBJ databases">
        <authorList>
            <person name="Livingstone P.G."/>
            <person name="Whitworth D.E."/>
        </authorList>
    </citation>
    <scope>NUCLEOTIDE SEQUENCE [LARGE SCALE GENOMIC DNA]</scope>
    <source>
        <strain evidence="4">CA051B</strain>
    </source>
</reference>
<dbReference type="Gene3D" id="3.30.565.10">
    <property type="entry name" value="Histidine kinase-like ATPase, C-terminal domain"/>
    <property type="match status" value="1"/>
</dbReference>
<keyword evidence="3" id="KW-0808">Transferase</keyword>
<dbReference type="GO" id="GO:0016020">
    <property type="term" value="C:membrane"/>
    <property type="evidence" value="ECO:0007669"/>
    <property type="project" value="InterPro"/>
</dbReference>
<dbReference type="GO" id="GO:0000155">
    <property type="term" value="F:phosphorelay sensor kinase activity"/>
    <property type="evidence" value="ECO:0007669"/>
    <property type="project" value="InterPro"/>
</dbReference>
<proteinExistence type="predicted"/>
<dbReference type="EMBL" id="RAWB01000296">
    <property type="protein sequence ID" value="RKH54612.1"/>
    <property type="molecule type" value="Genomic_DNA"/>
</dbReference>
<dbReference type="PANTHER" id="PTHR34220">
    <property type="entry name" value="SENSOR HISTIDINE KINASE YPDA"/>
    <property type="match status" value="1"/>
</dbReference>
<comment type="caution">
    <text evidence="3">The sequence shown here is derived from an EMBL/GenBank/DDBJ whole genome shotgun (WGS) entry which is preliminary data.</text>
</comment>
<sequence>MFEPGPESTSVRWRWPRLRARSALKVLGFCLVLGVWQGSAVRLSQLSSRHPGHWAPAFIWEVTSALTVATLLPLMMTAVLNAPGLRVGWGRFLGIHLGAFALFTTLHVAVMTALRHGAYAFLGLGAYDFGEPTYQLPMEAQKDLISYALICALISLMAAWRERQKRALRAASLEGELRAAQLQSLTGQLHPHFLFNALNTISSVMYEDLPRTDRLLSDLGQLLRASLERTEPTWTLGEERLHTERFIALLAARFGDRLDVRWDMEAGLEAERVPCFALQTLVENAVKHNQDLRAPLEVRIRGRAQGPRWTLEVEDTGRGFGAASPSAGPGVGLAQLGRVLALLHGDRAGLARGAGPEGGARVTVWLPREGAS</sequence>
<dbReference type="SUPFAM" id="SSF55874">
    <property type="entry name" value="ATPase domain of HSP90 chaperone/DNA topoisomerase II/histidine kinase"/>
    <property type="match status" value="1"/>
</dbReference>
<dbReference type="InterPro" id="IPR050640">
    <property type="entry name" value="Bact_2-comp_sensor_kinase"/>
</dbReference>
<evidence type="ECO:0000259" key="2">
    <source>
        <dbReference type="SMART" id="SM00387"/>
    </source>
</evidence>
<keyword evidence="1" id="KW-0812">Transmembrane</keyword>
<accession>A0A3A8PQ46</accession>